<proteinExistence type="inferred from homology"/>
<dbReference type="Gene3D" id="3.40.50.300">
    <property type="entry name" value="P-loop containing nucleotide triphosphate hydrolases"/>
    <property type="match status" value="1"/>
</dbReference>
<dbReference type="InterPro" id="IPR008921">
    <property type="entry name" value="DNA_pol3_clamp-load_cplx_C"/>
</dbReference>
<keyword evidence="5" id="KW-0479">Metal-binding</keyword>
<organism evidence="14 15">
    <name type="scientific">Spiribacter pallidus</name>
    <dbReference type="NCBI Taxonomy" id="1987936"/>
    <lineage>
        <taxon>Bacteria</taxon>
        <taxon>Pseudomonadati</taxon>
        <taxon>Pseudomonadota</taxon>
        <taxon>Gammaproteobacteria</taxon>
        <taxon>Chromatiales</taxon>
        <taxon>Ectothiorhodospiraceae</taxon>
        <taxon>Spiribacter</taxon>
    </lineage>
</organism>
<keyword evidence="4 11" id="KW-0235">DNA replication</keyword>
<dbReference type="SMART" id="SM00382">
    <property type="entry name" value="AAA"/>
    <property type="match status" value="1"/>
</dbReference>
<keyword evidence="6 11" id="KW-0547">Nucleotide-binding</keyword>
<evidence type="ECO:0000256" key="6">
    <source>
        <dbReference type="ARBA" id="ARBA00022741"/>
    </source>
</evidence>
<dbReference type="NCBIfam" id="TIGR02397">
    <property type="entry name" value="dnaX_nterm"/>
    <property type="match status" value="1"/>
</dbReference>
<dbReference type="GO" id="GO:0003887">
    <property type="term" value="F:DNA-directed DNA polymerase activity"/>
    <property type="evidence" value="ECO:0007669"/>
    <property type="project" value="UniProtKB-EC"/>
</dbReference>
<dbReference type="InterPro" id="IPR050238">
    <property type="entry name" value="DNA_Rep/Repair_Clamp_Loader"/>
</dbReference>
<dbReference type="Pfam" id="PF22608">
    <property type="entry name" value="DNAX_ATPase_lid"/>
    <property type="match status" value="1"/>
</dbReference>
<name>A0ABV3TB06_9GAMM</name>
<evidence type="ECO:0000256" key="5">
    <source>
        <dbReference type="ARBA" id="ARBA00022723"/>
    </source>
</evidence>
<dbReference type="NCBIfam" id="NF005942">
    <property type="entry name" value="PRK07994.1"/>
    <property type="match status" value="1"/>
</dbReference>
<feature type="domain" description="AAA+ ATPase" evidence="13">
    <location>
        <begin position="57"/>
        <end position="199"/>
    </location>
</feature>
<dbReference type="SUPFAM" id="SSF48019">
    <property type="entry name" value="post-AAA+ oligomerization domain-like"/>
    <property type="match status" value="1"/>
</dbReference>
<dbReference type="Gene3D" id="1.10.8.60">
    <property type="match status" value="1"/>
</dbReference>
<gene>
    <name evidence="11 14" type="primary">dnaX</name>
    <name evidence="14" type="ORF">V6X73_00895</name>
</gene>
<dbReference type="Gene3D" id="1.20.272.10">
    <property type="match status" value="1"/>
</dbReference>
<evidence type="ECO:0000256" key="7">
    <source>
        <dbReference type="ARBA" id="ARBA00022833"/>
    </source>
</evidence>
<comment type="catalytic activity">
    <reaction evidence="10 11">
        <text>DNA(n) + a 2'-deoxyribonucleoside 5'-triphosphate = DNA(n+1) + diphosphate</text>
        <dbReference type="Rhea" id="RHEA:22508"/>
        <dbReference type="Rhea" id="RHEA-COMP:17339"/>
        <dbReference type="Rhea" id="RHEA-COMP:17340"/>
        <dbReference type="ChEBI" id="CHEBI:33019"/>
        <dbReference type="ChEBI" id="CHEBI:61560"/>
        <dbReference type="ChEBI" id="CHEBI:173112"/>
        <dbReference type="EC" id="2.7.7.7"/>
    </reaction>
</comment>
<dbReference type="SUPFAM" id="SSF52540">
    <property type="entry name" value="P-loop containing nucleoside triphosphate hydrolases"/>
    <property type="match status" value="1"/>
</dbReference>
<keyword evidence="9 11" id="KW-0239">DNA-directed DNA polymerase</keyword>
<feature type="compositionally biased region" description="Low complexity" evidence="12">
    <location>
        <begin position="417"/>
        <end position="430"/>
    </location>
</feature>
<keyword evidence="3 11" id="KW-0548">Nucleotidyltransferase</keyword>
<keyword evidence="2 11" id="KW-0808">Transferase</keyword>
<dbReference type="EC" id="2.7.7.7" evidence="11"/>
<sequence>MAGAPPFPILVGALDAILLGMSYQVLARKWRPRTFAEMVGQRHVLQALSNGLANGRLHHAYLFSGTRGVGKTTVARILAKCLNCERDGVTDTPCGECAACTEIDEGRFVDLIEVDAASRTKVEDTRELLDNVQYAPSRGRFKIYLVDEVHMLSTHSFNALLKTLEEPPPHIKFLLATTDPQKLPVTVLSRCLQFNLKPLLPGLMTGQLQHIAEAEGIDAEPAALDLLARAADGSMRDALSLMDQALAFGSGQLRAEAVGEMLGTLSSGLLFDLLERLLDGDGHAMLAVIDQMAGTAPDFADALARLLDILHRLALYQMTPEVIDQSDPDAERLIALAGRLDSATVQLLYQIALHVRRDLPLAPDPRSGFEMGMMRMLAFWPEPAPSAETPSAAASSAGAPSPAVSPPSPSASGGGSPLPADAPETAAGPTQPAPPQPSAQPQDIDALDWHHLAATLPLSGMAQALADHCQWGGREGDRVTLHIDTAHQHLVNETVTGRLADALSRHFGTPFKVQVRVARVEGDTPADTAARAENERMAAAREAIEQDPNIAALQETFGAEVIEDSIRPRD</sequence>
<feature type="region of interest" description="Disordered" evidence="12">
    <location>
        <begin position="384"/>
        <end position="442"/>
    </location>
</feature>
<dbReference type="InterPro" id="IPR003593">
    <property type="entry name" value="AAA+_ATPase"/>
</dbReference>
<dbReference type="InterPro" id="IPR022754">
    <property type="entry name" value="DNA_pol_III_gamma-3"/>
</dbReference>
<evidence type="ECO:0000256" key="8">
    <source>
        <dbReference type="ARBA" id="ARBA00022840"/>
    </source>
</evidence>
<dbReference type="PANTHER" id="PTHR11669">
    <property type="entry name" value="REPLICATION FACTOR C / DNA POLYMERASE III GAMMA-TAU SUBUNIT"/>
    <property type="match status" value="1"/>
</dbReference>
<protein>
    <recommendedName>
        <fullName evidence="11">DNA polymerase III subunit gamma/tau</fullName>
        <ecNumber evidence="11">2.7.7.7</ecNumber>
    </recommendedName>
</protein>
<dbReference type="CDD" id="cd00009">
    <property type="entry name" value="AAA"/>
    <property type="match status" value="1"/>
</dbReference>
<accession>A0ABV3TB06</accession>
<keyword evidence="7" id="KW-0862">Zinc</keyword>
<dbReference type="PANTHER" id="PTHR11669:SF0">
    <property type="entry name" value="PROTEIN STICHEL-LIKE 2"/>
    <property type="match status" value="1"/>
</dbReference>
<dbReference type="PRINTS" id="PR00300">
    <property type="entry name" value="CLPPROTEASEA"/>
</dbReference>
<dbReference type="EMBL" id="JBAKFM010000001">
    <property type="protein sequence ID" value="MEX0468295.1"/>
    <property type="molecule type" value="Genomic_DNA"/>
</dbReference>
<evidence type="ECO:0000256" key="9">
    <source>
        <dbReference type="ARBA" id="ARBA00022932"/>
    </source>
</evidence>
<dbReference type="InterPro" id="IPR045085">
    <property type="entry name" value="HLD_clamp_pol_III_gamma_tau"/>
</dbReference>
<evidence type="ECO:0000256" key="12">
    <source>
        <dbReference type="SAM" id="MobiDB-lite"/>
    </source>
</evidence>
<comment type="function">
    <text evidence="11">DNA polymerase III is a complex, multichain enzyme responsible for most of the replicative synthesis in bacteria. This DNA polymerase also exhibits 3' to 5' exonuclease activity.</text>
</comment>
<evidence type="ECO:0000256" key="4">
    <source>
        <dbReference type="ARBA" id="ARBA00022705"/>
    </source>
</evidence>
<evidence type="ECO:0000256" key="10">
    <source>
        <dbReference type="ARBA" id="ARBA00049244"/>
    </source>
</evidence>
<evidence type="ECO:0000256" key="3">
    <source>
        <dbReference type="ARBA" id="ARBA00022695"/>
    </source>
</evidence>
<comment type="subunit">
    <text evidence="11">DNA polymerase III contains a core (composed of alpha, epsilon and theta chains) that associates with a tau subunit. This core dimerizes to form the POLIII' complex. PolIII' associates with the gamma complex (composed of gamma, delta, delta', psi and chi chains) and with the beta chain to form the complete DNA polymerase III complex.</text>
</comment>
<keyword evidence="8 11" id="KW-0067">ATP-binding</keyword>
<reference evidence="14 15" key="1">
    <citation type="submission" date="2024-02" db="EMBL/GenBank/DDBJ databases">
        <title>New especies of Spiribacter isolated from saline water.</title>
        <authorList>
            <person name="Leon M.J."/>
            <person name="De La Haba R."/>
            <person name="Sanchez-Porro C."/>
            <person name="Ventosa A."/>
        </authorList>
    </citation>
    <scope>NUCLEOTIDE SEQUENCE [LARGE SCALE GENOMIC DNA]</scope>
    <source>
        <strain evidence="15">ag22IC6-390</strain>
    </source>
</reference>
<evidence type="ECO:0000313" key="14">
    <source>
        <dbReference type="EMBL" id="MEX0468295.1"/>
    </source>
</evidence>
<comment type="caution">
    <text evidence="14">The sequence shown here is derived from an EMBL/GenBank/DDBJ whole genome shotgun (WGS) entry which is preliminary data.</text>
</comment>
<dbReference type="Gene3D" id="3.30.300.150">
    <property type="entry name" value="DNA polymerase III, tau subunit, domain V"/>
    <property type="match status" value="1"/>
</dbReference>
<dbReference type="Proteomes" id="UP001556709">
    <property type="component" value="Unassembled WGS sequence"/>
</dbReference>
<dbReference type="InterPro" id="IPR027417">
    <property type="entry name" value="P-loop_NTPase"/>
</dbReference>
<dbReference type="InterPro" id="IPR012763">
    <property type="entry name" value="DNA_pol_III_sug/sutau_N"/>
</dbReference>
<evidence type="ECO:0000256" key="11">
    <source>
        <dbReference type="RuleBase" id="RU364063"/>
    </source>
</evidence>
<dbReference type="RefSeq" id="WP_367981191.1">
    <property type="nucleotide sequence ID" value="NZ_JBAKFN010000001.1"/>
</dbReference>
<evidence type="ECO:0000259" key="13">
    <source>
        <dbReference type="SMART" id="SM00382"/>
    </source>
</evidence>
<dbReference type="InterPro" id="IPR038249">
    <property type="entry name" value="PolIII_tau_V_sf"/>
</dbReference>
<dbReference type="Pfam" id="PF12169">
    <property type="entry name" value="DNA_pol3_gamma3"/>
    <property type="match status" value="1"/>
</dbReference>
<dbReference type="InterPro" id="IPR021029">
    <property type="entry name" value="DNA_pol_III_tau_dom-5"/>
</dbReference>
<comment type="similarity">
    <text evidence="1 11">Belongs to the DnaX/STICHEL family.</text>
</comment>
<dbReference type="InterPro" id="IPR001270">
    <property type="entry name" value="ClpA/B"/>
</dbReference>
<feature type="compositionally biased region" description="Low complexity" evidence="12">
    <location>
        <begin position="385"/>
        <end position="402"/>
    </location>
</feature>
<evidence type="ECO:0000256" key="2">
    <source>
        <dbReference type="ARBA" id="ARBA00022679"/>
    </source>
</evidence>
<dbReference type="CDD" id="cd18137">
    <property type="entry name" value="HLD_clamp_pol_III_gamma_tau"/>
    <property type="match status" value="1"/>
</dbReference>
<keyword evidence="15" id="KW-1185">Reference proteome</keyword>
<evidence type="ECO:0000313" key="15">
    <source>
        <dbReference type="Proteomes" id="UP001556709"/>
    </source>
</evidence>
<dbReference type="Pfam" id="PF12170">
    <property type="entry name" value="DNA_pol3_tau_5"/>
    <property type="match status" value="1"/>
</dbReference>
<evidence type="ECO:0000256" key="1">
    <source>
        <dbReference type="ARBA" id="ARBA00006360"/>
    </source>
</evidence>
<dbReference type="Pfam" id="PF13177">
    <property type="entry name" value="DNA_pol3_delta2"/>
    <property type="match status" value="1"/>
</dbReference>